<protein>
    <recommendedName>
        <fullName evidence="1">DNA-directed DNA polymerase</fullName>
        <ecNumber evidence="1">2.7.7.7</ecNumber>
    </recommendedName>
</protein>
<dbReference type="GO" id="GO:0003677">
    <property type="term" value="F:DNA binding"/>
    <property type="evidence" value="ECO:0007669"/>
    <property type="project" value="InterPro"/>
</dbReference>
<keyword evidence="7" id="KW-0614">Plasmid</keyword>
<dbReference type="Gene3D" id="3.30.420.10">
    <property type="entry name" value="Ribonuclease H-like superfamily/Ribonuclease H"/>
    <property type="match status" value="1"/>
</dbReference>
<evidence type="ECO:0000256" key="2">
    <source>
        <dbReference type="ARBA" id="ARBA00025483"/>
    </source>
</evidence>
<dbReference type="GO" id="GO:0045004">
    <property type="term" value="P:DNA replication proofreading"/>
    <property type="evidence" value="ECO:0007669"/>
    <property type="project" value="TreeGrafter"/>
</dbReference>
<dbReference type="SMART" id="SM00479">
    <property type="entry name" value="EXOIII"/>
    <property type="match status" value="1"/>
</dbReference>
<dbReference type="InterPro" id="IPR013520">
    <property type="entry name" value="Ribonucl_H"/>
</dbReference>
<feature type="transmembrane region" description="Helical" evidence="5">
    <location>
        <begin position="46"/>
        <end position="68"/>
    </location>
</feature>
<evidence type="ECO:0000256" key="5">
    <source>
        <dbReference type="SAM" id="Phobius"/>
    </source>
</evidence>
<dbReference type="InterPro" id="IPR012337">
    <property type="entry name" value="RNaseH-like_sf"/>
</dbReference>
<dbReference type="RefSeq" id="WP_005637061.1">
    <property type="nucleotide sequence ID" value="NZ_CP015231.1"/>
</dbReference>
<accession>A0A1B1A8C1</accession>
<dbReference type="SUPFAM" id="SSF53098">
    <property type="entry name" value="Ribonuclease H-like"/>
    <property type="match status" value="1"/>
</dbReference>
<keyword evidence="5" id="KW-1133">Transmembrane helix</keyword>
<dbReference type="InterPro" id="IPR006054">
    <property type="entry name" value="DnaQ"/>
</dbReference>
<dbReference type="InterPro" id="IPR036397">
    <property type="entry name" value="RNaseH_sf"/>
</dbReference>
<evidence type="ECO:0000256" key="3">
    <source>
        <dbReference type="ARBA" id="ARBA00026073"/>
    </source>
</evidence>
<dbReference type="EC" id="2.7.7.7" evidence="1"/>
<keyword evidence="5" id="KW-0812">Transmembrane</keyword>
<dbReference type="GO" id="GO:0005829">
    <property type="term" value="C:cytosol"/>
    <property type="evidence" value="ECO:0007669"/>
    <property type="project" value="TreeGrafter"/>
</dbReference>
<dbReference type="GO" id="GO:0003887">
    <property type="term" value="F:DNA-directed DNA polymerase activity"/>
    <property type="evidence" value="ECO:0007669"/>
    <property type="project" value="UniProtKB-EC"/>
</dbReference>
<organism evidence="7 8">
    <name type="scientific">Tritonibacter mobilis F1926</name>
    <dbReference type="NCBI Taxonomy" id="1265309"/>
    <lineage>
        <taxon>Bacteria</taxon>
        <taxon>Pseudomonadati</taxon>
        <taxon>Pseudomonadota</taxon>
        <taxon>Alphaproteobacteria</taxon>
        <taxon>Rhodobacterales</taxon>
        <taxon>Paracoccaceae</taxon>
        <taxon>Tritonibacter</taxon>
    </lineage>
</organism>
<evidence type="ECO:0000313" key="8">
    <source>
        <dbReference type="Proteomes" id="UP000013243"/>
    </source>
</evidence>
<sequence>MAKRLSLRLRIFLFFCLLAVGAVVLAVAAMAFVWARADQGVSLSQLITACVIFSFLNTGLILGVWLLFDEHVARPIETLSTNLRLRAHSGVDAGLSMQAAQYLGDLAPAAQALSKASQPPSESTEHTRRLIKERERLTALLSEIPIGTILVNAAKEIVLYDAQAAAILATIAPPRLGAPLADYFDLTALPQLRASGTSLNGAFQLSDVGHRRTFNTRIKALGEEGDIIFIDYDTALLNEAETRPLVFDFDLLEREMTADAKETKLSDLCFVVFDTETTGLSVETDAIVQIAAQRVMNGRLVEGEVFDAYVNPGRAIPPASTKIHGVRDADVADAPSIEQVIPAFHHFAKDAVLVAHNAPFDIGLLRQQERATGIKWDHPVLDTVLLSAVVFGISQEHSLDALCQRLAIEIPAQHRHTALGDAKATAEALVKLLPLLQGKGIETFGALVQETRKHGRLLKDMNPKQPKRVVQLT</sequence>
<dbReference type="NCBIfam" id="TIGR00573">
    <property type="entry name" value="dnaq"/>
    <property type="match status" value="1"/>
</dbReference>
<dbReference type="GO" id="GO:0008408">
    <property type="term" value="F:3'-5' exonuclease activity"/>
    <property type="evidence" value="ECO:0007669"/>
    <property type="project" value="TreeGrafter"/>
</dbReference>
<name>A0A1B1A8C1_9RHOB</name>
<reference evidence="7 8" key="1">
    <citation type="journal article" date="2016" name="ISME J.">
        <title>Global occurrence and heterogeneity of the Roseobacter-clade species Ruegeria mobilis.</title>
        <authorList>
            <person name="Sonnenschein E."/>
            <person name="Gram L."/>
        </authorList>
    </citation>
    <scope>NUCLEOTIDE SEQUENCE [LARGE SCALE GENOMIC DNA]</scope>
    <source>
        <strain evidence="7 8">F1926</strain>
        <plasmid evidence="7 8">unnamed1</plasmid>
    </source>
</reference>
<dbReference type="AlphaFoldDB" id="A0A1B1A8C1"/>
<dbReference type="KEGG" id="rmb:K529_018840"/>
<evidence type="ECO:0000256" key="1">
    <source>
        <dbReference type="ARBA" id="ARBA00012417"/>
    </source>
</evidence>
<dbReference type="FunFam" id="3.30.420.10:FF:000045">
    <property type="entry name" value="3'-5' exonuclease DinG"/>
    <property type="match status" value="1"/>
</dbReference>
<dbReference type="PANTHER" id="PTHR30231:SF41">
    <property type="entry name" value="DNA POLYMERASE III SUBUNIT EPSILON"/>
    <property type="match status" value="1"/>
</dbReference>
<dbReference type="OrthoDB" id="9804290at2"/>
<dbReference type="EMBL" id="CP015231">
    <property type="protein sequence ID" value="ANP42822.1"/>
    <property type="molecule type" value="Genomic_DNA"/>
</dbReference>
<dbReference type="GeneID" id="28251936"/>
<proteinExistence type="predicted"/>
<evidence type="ECO:0000256" key="4">
    <source>
        <dbReference type="ARBA" id="ARBA00049244"/>
    </source>
</evidence>
<evidence type="ECO:0000313" key="7">
    <source>
        <dbReference type="EMBL" id="ANP42822.1"/>
    </source>
</evidence>
<gene>
    <name evidence="7" type="ORF">K529_018840</name>
</gene>
<comment type="catalytic activity">
    <reaction evidence="4">
        <text>DNA(n) + a 2'-deoxyribonucleoside 5'-triphosphate = DNA(n+1) + diphosphate</text>
        <dbReference type="Rhea" id="RHEA:22508"/>
        <dbReference type="Rhea" id="RHEA-COMP:17339"/>
        <dbReference type="Rhea" id="RHEA-COMP:17340"/>
        <dbReference type="ChEBI" id="CHEBI:33019"/>
        <dbReference type="ChEBI" id="CHEBI:61560"/>
        <dbReference type="ChEBI" id="CHEBI:173112"/>
        <dbReference type="EC" id="2.7.7.7"/>
    </reaction>
</comment>
<evidence type="ECO:0000259" key="6">
    <source>
        <dbReference type="SMART" id="SM00479"/>
    </source>
</evidence>
<feature type="transmembrane region" description="Helical" evidence="5">
    <location>
        <begin position="12"/>
        <end position="34"/>
    </location>
</feature>
<geneLocation type="plasmid" evidence="7 8">
    <name>unnamed1</name>
</geneLocation>
<comment type="subunit">
    <text evidence="3">DNA polymerase III contains a core (composed of alpha, epsilon and theta chains) that associates with a tau subunit. This core dimerizes to form the POLIII' complex. PolIII' associates with the gamma complex (composed of gamma, delta, delta', psi and chi chains) and with the beta chain to form the complete DNA polymerase III complex.</text>
</comment>
<comment type="function">
    <text evidence="2">DNA polymerase III is a complex, multichain enzyme responsible for most of the replicative synthesis in bacteria. The epsilon subunit contain the editing function and is a proofreading 3'-5' exonuclease.</text>
</comment>
<feature type="domain" description="Exonuclease" evidence="6">
    <location>
        <begin position="269"/>
        <end position="438"/>
    </location>
</feature>
<keyword evidence="5" id="KW-0472">Membrane</keyword>
<dbReference type="PANTHER" id="PTHR30231">
    <property type="entry name" value="DNA POLYMERASE III SUBUNIT EPSILON"/>
    <property type="match status" value="1"/>
</dbReference>
<dbReference type="Proteomes" id="UP000013243">
    <property type="component" value="Plasmid unnamed1"/>
</dbReference>
<dbReference type="CDD" id="cd06127">
    <property type="entry name" value="DEDDh"/>
    <property type="match status" value="1"/>
</dbReference>
<dbReference type="Pfam" id="PF00929">
    <property type="entry name" value="RNase_T"/>
    <property type="match status" value="1"/>
</dbReference>